<dbReference type="Proteomes" id="UP000193090">
    <property type="component" value="Unassembled WGS sequence"/>
</dbReference>
<comment type="caution">
    <text evidence="1">The sequence shown here is derived from an EMBL/GenBank/DDBJ whole genome shotgun (WGS) entry which is preliminary data.</text>
</comment>
<accession>A0A1X2ENY4</accession>
<evidence type="ECO:0000313" key="1">
    <source>
        <dbReference type="EMBL" id="ORX07532.1"/>
    </source>
</evidence>
<dbReference type="EMBL" id="LQPZ01000011">
    <property type="protein sequence ID" value="ORX07532.1"/>
    <property type="molecule type" value="Genomic_DNA"/>
</dbReference>
<keyword evidence="2" id="KW-1185">Reference proteome</keyword>
<organism evidence="1 2">
    <name type="scientific">Mycolicibacillus trivialis</name>
    <dbReference type="NCBI Taxonomy" id="1798"/>
    <lineage>
        <taxon>Bacteria</taxon>
        <taxon>Bacillati</taxon>
        <taxon>Actinomycetota</taxon>
        <taxon>Actinomycetes</taxon>
        <taxon>Mycobacteriales</taxon>
        <taxon>Mycobacteriaceae</taxon>
        <taxon>Mycolicibacillus</taxon>
    </lineage>
</organism>
<sequence>MPMAADDGEAVLADVVAGARETFGDERLLAVYAMGSLAHGGFSPLVSDVDTALILTDPLTSSDAASVEQLAERVRALGSDLHARVSVFWGSPDSLRAGSGAGRFPPLDRLCLFEHGRLLYGDEVRDGLTPPSRADLTVAGARFALDLLTDQVVAGAADPALLVAGGVRAMTKVVLFPVRFLFTADTGLEGTNHAAVERYSAQHRGPAAELVAAAFRWRTDPPDDAAATELLRRGFVTLYDDYLSDHIGRLESLGAPRLAEGFVRWRDRLRAAAG</sequence>
<dbReference type="AlphaFoldDB" id="A0A1X2ENY4"/>
<reference evidence="1 2" key="1">
    <citation type="submission" date="2016-01" db="EMBL/GenBank/DDBJ databases">
        <title>The new phylogeny of the genus Mycobacterium.</title>
        <authorList>
            <person name="Tarcisio F."/>
            <person name="Conor M."/>
            <person name="Antonella G."/>
            <person name="Elisabetta G."/>
            <person name="Giulia F.S."/>
            <person name="Sara T."/>
            <person name="Anna F."/>
            <person name="Clotilde B."/>
            <person name="Roberto B."/>
            <person name="Veronica D.S."/>
            <person name="Fabio R."/>
            <person name="Monica P."/>
            <person name="Olivier J."/>
            <person name="Enrico T."/>
            <person name="Nicola S."/>
        </authorList>
    </citation>
    <scope>NUCLEOTIDE SEQUENCE [LARGE SCALE GENOMIC DNA]</scope>
    <source>
        <strain evidence="1 2">DSM 44153</strain>
    </source>
</reference>
<name>A0A1X2ENY4_9MYCO</name>
<proteinExistence type="predicted"/>
<evidence type="ECO:0000313" key="2">
    <source>
        <dbReference type="Proteomes" id="UP000193090"/>
    </source>
</evidence>
<gene>
    <name evidence="1" type="ORF">AWC30_04520</name>
</gene>
<evidence type="ECO:0008006" key="3">
    <source>
        <dbReference type="Google" id="ProtNLM"/>
    </source>
</evidence>
<protein>
    <recommendedName>
        <fullName evidence="3">Polymerase nucleotidyl transferase domain-containing protein</fullName>
    </recommendedName>
</protein>